<dbReference type="Pfam" id="PF13361">
    <property type="entry name" value="UvrD_C"/>
    <property type="match status" value="1"/>
</dbReference>
<evidence type="ECO:0000259" key="12">
    <source>
        <dbReference type="PROSITE" id="PS51198"/>
    </source>
</evidence>
<evidence type="ECO:0000256" key="1">
    <source>
        <dbReference type="ARBA" id="ARBA00009922"/>
    </source>
</evidence>
<dbReference type="GO" id="GO:0033202">
    <property type="term" value="C:DNA helicase complex"/>
    <property type="evidence" value="ECO:0007669"/>
    <property type="project" value="TreeGrafter"/>
</dbReference>
<dbReference type="Pfam" id="PF21196">
    <property type="entry name" value="PcrA_UvrD_tudor"/>
    <property type="match status" value="1"/>
</dbReference>
<keyword evidence="6" id="KW-0238">DNA-binding</keyword>
<accession>A0A397RWW6</accession>
<dbReference type="Proteomes" id="UP000266506">
    <property type="component" value="Unassembled WGS sequence"/>
</dbReference>
<reference evidence="14 15" key="1">
    <citation type="submission" date="2018-08" db="EMBL/GenBank/DDBJ databases">
        <title>Genomic Encyclopedia of Archaeal and Bacterial Type Strains, Phase II (KMG-II): from individual species to whole genera.</title>
        <authorList>
            <person name="Goeker M."/>
        </authorList>
    </citation>
    <scope>NUCLEOTIDE SEQUENCE [LARGE SCALE GENOMIC DNA]</scope>
    <source>
        <strain evidence="14 15">ATCC 27112</strain>
    </source>
</reference>
<keyword evidence="15" id="KW-1185">Reference proteome</keyword>
<evidence type="ECO:0000256" key="9">
    <source>
        <dbReference type="ARBA" id="ARBA00034808"/>
    </source>
</evidence>
<organism evidence="14 15">
    <name type="scientific">Anaeroplasma bactoclasticum</name>
    <dbReference type="NCBI Taxonomy" id="2088"/>
    <lineage>
        <taxon>Bacteria</taxon>
        <taxon>Bacillati</taxon>
        <taxon>Mycoplasmatota</taxon>
        <taxon>Mollicutes</taxon>
        <taxon>Anaeroplasmatales</taxon>
        <taxon>Anaeroplasmataceae</taxon>
        <taxon>Anaeroplasma</taxon>
    </lineage>
</organism>
<comment type="catalytic activity">
    <reaction evidence="8">
        <text>Couples ATP hydrolysis with the unwinding of duplex DNA by translocating in the 3'-5' direction.</text>
        <dbReference type="EC" id="5.6.2.4"/>
    </reaction>
</comment>
<dbReference type="GO" id="GO:0016887">
    <property type="term" value="F:ATP hydrolysis activity"/>
    <property type="evidence" value="ECO:0007669"/>
    <property type="project" value="RHEA"/>
</dbReference>
<evidence type="ECO:0000256" key="2">
    <source>
        <dbReference type="ARBA" id="ARBA00022741"/>
    </source>
</evidence>
<evidence type="ECO:0000256" key="3">
    <source>
        <dbReference type="ARBA" id="ARBA00022801"/>
    </source>
</evidence>
<dbReference type="Gene3D" id="1.10.10.160">
    <property type="match status" value="1"/>
</dbReference>
<sequence length="712" mass="82147">MDLLANLNPAQRLAVTSTEGPVMVMAGAGSGKTKVLTTRISYIIKELGIIPSKILAVTFTNKAAKEMKDRISSMLDINTSFMWVSTFHSFCARVLRMEIEAMPPYTKRFVIIDEEDSLKLVKDILKECELEYKPKEIKHLISKNKNFKNFSIKDPRLLDVFLLVNKKYEDRCKEENLLDFDDLIIKTIELFEKNPKILEYYQNQFEYILVDEFQDTNALQYDLMAMLAKKHKNLFVVGDDFQSIYSFRGAKIENINKFQEDYKDYKLILLEENYRSTTQILNLANNIIIKNPNQIKKVMFSNKKEGPLPKYYRAMSSYDETVFVINKILEGIRKGKDYKDFAIMYRANSISRSFEDQLVKNKIPYTIYGGLSFFARAEIKDMTAYLRLLVHKDDDYSFKRVINMPKRKIGAKILDSLNMIASEKGLPLYDAIEYYTGSGIGASNLKEFKKVLDDIREKMEDLPLPLILKELVDKTGYEEEIKKDEDTYLDRMDNIKEFSSVLKETEEEYEGITHFEMLENLLFDLSLRSEHDDSKSDESVRLTTFHQAKGLEFDTVFMVAMEESIFPGLNVESNQDMEEERRICYVGITRAKNELYLTNAENRMRFGTTEYMVPSRFIGEMDKELYQNVSRGAKTKSPVNQGYSIAKAKFTVKKEEPKEAPSVSYSIGDKINHKAFGDGLVVAVSGTTITVAFKAPFGVKQLNGNHPSIRKI</sequence>
<evidence type="ECO:0000256" key="7">
    <source>
        <dbReference type="ARBA" id="ARBA00023235"/>
    </source>
</evidence>
<dbReference type="InterPro" id="IPR000212">
    <property type="entry name" value="DNA_helicase_UvrD/REP"/>
</dbReference>
<dbReference type="InterPro" id="IPR014016">
    <property type="entry name" value="UvrD-like_ATP-bd"/>
</dbReference>
<keyword evidence="4 11" id="KW-0347">Helicase</keyword>
<keyword evidence="2 11" id="KW-0547">Nucleotide-binding</keyword>
<evidence type="ECO:0000313" key="14">
    <source>
        <dbReference type="EMBL" id="RIA78238.1"/>
    </source>
</evidence>
<dbReference type="GO" id="GO:0005524">
    <property type="term" value="F:ATP binding"/>
    <property type="evidence" value="ECO:0007669"/>
    <property type="project" value="UniProtKB-UniRule"/>
</dbReference>
<dbReference type="FunCoup" id="A0A397RWW6">
    <property type="interactions" value="406"/>
</dbReference>
<dbReference type="PANTHER" id="PTHR11070:SF2">
    <property type="entry name" value="ATP-DEPENDENT DNA HELICASE SRS2"/>
    <property type="match status" value="1"/>
</dbReference>
<protein>
    <recommendedName>
        <fullName evidence="9">DNA 3'-5' helicase</fullName>
        <ecNumber evidence="9">5.6.2.4</ecNumber>
    </recommendedName>
</protein>
<comment type="catalytic activity">
    <reaction evidence="10">
        <text>ATP + H2O = ADP + phosphate + H(+)</text>
        <dbReference type="Rhea" id="RHEA:13065"/>
        <dbReference type="ChEBI" id="CHEBI:15377"/>
        <dbReference type="ChEBI" id="CHEBI:15378"/>
        <dbReference type="ChEBI" id="CHEBI:30616"/>
        <dbReference type="ChEBI" id="CHEBI:43474"/>
        <dbReference type="ChEBI" id="CHEBI:456216"/>
        <dbReference type="EC" id="5.6.2.4"/>
    </reaction>
</comment>
<dbReference type="GO" id="GO:0003677">
    <property type="term" value="F:DNA binding"/>
    <property type="evidence" value="ECO:0007669"/>
    <property type="project" value="UniProtKB-KW"/>
</dbReference>
<dbReference type="Gene3D" id="3.40.50.300">
    <property type="entry name" value="P-loop containing nucleotide triphosphate hydrolases"/>
    <property type="match status" value="2"/>
</dbReference>
<feature type="binding site" evidence="11">
    <location>
        <begin position="26"/>
        <end position="33"/>
    </location>
    <ligand>
        <name>ATP</name>
        <dbReference type="ChEBI" id="CHEBI:30616"/>
    </ligand>
</feature>
<dbReference type="CDD" id="cd17932">
    <property type="entry name" value="DEXQc_UvrD"/>
    <property type="match status" value="1"/>
</dbReference>
<evidence type="ECO:0000256" key="4">
    <source>
        <dbReference type="ARBA" id="ARBA00022806"/>
    </source>
</evidence>
<dbReference type="AlphaFoldDB" id="A0A397RWW6"/>
<dbReference type="EMBL" id="QXEV01000003">
    <property type="protein sequence ID" value="RIA78238.1"/>
    <property type="molecule type" value="Genomic_DNA"/>
</dbReference>
<dbReference type="PANTHER" id="PTHR11070">
    <property type="entry name" value="UVRD / RECB / PCRA DNA HELICASE FAMILY MEMBER"/>
    <property type="match status" value="1"/>
</dbReference>
<evidence type="ECO:0000256" key="8">
    <source>
        <dbReference type="ARBA" id="ARBA00034617"/>
    </source>
</evidence>
<dbReference type="SUPFAM" id="SSF52540">
    <property type="entry name" value="P-loop containing nucleoside triphosphate hydrolases"/>
    <property type="match status" value="1"/>
</dbReference>
<keyword evidence="7" id="KW-0413">Isomerase</keyword>
<comment type="caution">
    <text evidence="14">The sequence shown here is derived from an EMBL/GenBank/DDBJ whole genome shotgun (WGS) entry which is preliminary data.</text>
</comment>
<evidence type="ECO:0000313" key="15">
    <source>
        <dbReference type="Proteomes" id="UP000266506"/>
    </source>
</evidence>
<dbReference type="InParanoid" id="A0A397RWW6"/>
<feature type="domain" description="UvrD-like helicase ATP-binding" evidence="12">
    <location>
        <begin position="5"/>
        <end position="277"/>
    </location>
</feature>
<gene>
    <name evidence="14" type="ORF">EI71_00550</name>
</gene>
<dbReference type="GO" id="GO:0005829">
    <property type="term" value="C:cytosol"/>
    <property type="evidence" value="ECO:0007669"/>
    <property type="project" value="TreeGrafter"/>
</dbReference>
<name>A0A397RWW6_9MOLU</name>
<evidence type="ECO:0000256" key="6">
    <source>
        <dbReference type="ARBA" id="ARBA00023125"/>
    </source>
</evidence>
<evidence type="ECO:0000259" key="13">
    <source>
        <dbReference type="PROSITE" id="PS51217"/>
    </source>
</evidence>
<dbReference type="PROSITE" id="PS51217">
    <property type="entry name" value="UVRD_HELICASE_CTER"/>
    <property type="match status" value="1"/>
</dbReference>
<dbReference type="Pfam" id="PF00580">
    <property type="entry name" value="UvrD-helicase"/>
    <property type="match status" value="1"/>
</dbReference>
<keyword evidence="5 11" id="KW-0067">ATP-binding</keyword>
<dbReference type="OrthoDB" id="9810135at2"/>
<dbReference type="InterPro" id="IPR013986">
    <property type="entry name" value="DExx_box_DNA_helicase_dom_sf"/>
</dbReference>
<evidence type="ECO:0000256" key="10">
    <source>
        <dbReference type="ARBA" id="ARBA00048988"/>
    </source>
</evidence>
<feature type="domain" description="UvrD-like helicase C-terminal" evidence="13">
    <location>
        <begin position="278"/>
        <end position="550"/>
    </location>
</feature>
<dbReference type="Gene3D" id="1.10.486.10">
    <property type="entry name" value="PCRA, domain 4"/>
    <property type="match status" value="1"/>
</dbReference>
<keyword evidence="3 11" id="KW-0378">Hydrolase</keyword>
<dbReference type="InterPro" id="IPR014017">
    <property type="entry name" value="DNA_helicase_UvrD-like_C"/>
</dbReference>
<dbReference type="GO" id="GO:0000725">
    <property type="term" value="P:recombinational repair"/>
    <property type="evidence" value="ECO:0007669"/>
    <property type="project" value="TreeGrafter"/>
</dbReference>
<evidence type="ECO:0000256" key="11">
    <source>
        <dbReference type="PROSITE-ProRule" id="PRU00560"/>
    </source>
</evidence>
<evidence type="ECO:0000256" key="5">
    <source>
        <dbReference type="ARBA" id="ARBA00022840"/>
    </source>
</evidence>
<proteinExistence type="inferred from homology"/>
<dbReference type="RefSeq" id="WP_119015715.1">
    <property type="nucleotide sequence ID" value="NZ_QXEV01000003.1"/>
</dbReference>
<comment type="similarity">
    <text evidence="1">Belongs to the helicase family. UvrD subfamily.</text>
</comment>
<dbReference type="EC" id="5.6.2.4" evidence="9"/>
<dbReference type="InterPro" id="IPR027417">
    <property type="entry name" value="P-loop_NTPase"/>
</dbReference>
<dbReference type="PROSITE" id="PS51198">
    <property type="entry name" value="UVRD_HELICASE_ATP_BIND"/>
    <property type="match status" value="1"/>
</dbReference>
<dbReference type="GO" id="GO:0043138">
    <property type="term" value="F:3'-5' DNA helicase activity"/>
    <property type="evidence" value="ECO:0007669"/>
    <property type="project" value="UniProtKB-EC"/>
</dbReference>